<evidence type="ECO:0000313" key="13">
    <source>
        <dbReference type="EMBL" id="WMS86376.1"/>
    </source>
</evidence>
<dbReference type="FunFam" id="3.30.63.10:FF:000002">
    <property type="entry name" value="Guanylate kinase 1"/>
    <property type="match status" value="1"/>
</dbReference>
<dbReference type="PANTHER" id="PTHR23117">
    <property type="entry name" value="GUANYLATE KINASE-RELATED"/>
    <property type="match status" value="1"/>
</dbReference>
<reference evidence="13 14" key="1">
    <citation type="submission" date="2023-08" db="EMBL/GenBank/DDBJ databases">
        <title>Pleionea litopenaei sp. nov., isolated from stomach of juvenile Litopenaeus vannamei.</title>
        <authorList>
            <person name="Rho A.M."/>
            <person name="Hwang C.Y."/>
        </authorList>
    </citation>
    <scope>NUCLEOTIDE SEQUENCE [LARGE SCALE GENOMIC DNA]</scope>
    <source>
        <strain evidence="13 14">HL-JVS1</strain>
    </source>
</reference>
<dbReference type="KEGG" id="plei:Q9312_14225"/>
<proteinExistence type="inferred from homology"/>
<feature type="binding site" evidence="11">
    <location>
        <begin position="12"/>
        <end position="19"/>
    </location>
    <ligand>
        <name>ATP</name>
        <dbReference type="ChEBI" id="CHEBI:30616"/>
    </ligand>
</feature>
<dbReference type="GO" id="GO:0004385">
    <property type="term" value="F:GMP kinase activity"/>
    <property type="evidence" value="ECO:0007669"/>
    <property type="project" value="UniProtKB-UniRule"/>
</dbReference>
<dbReference type="SMART" id="SM00072">
    <property type="entry name" value="GuKc"/>
    <property type="match status" value="1"/>
</dbReference>
<dbReference type="PROSITE" id="PS00856">
    <property type="entry name" value="GUANYLATE_KINASE_1"/>
    <property type="match status" value="1"/>
</dbReference>
<evidence type="ECO:0000256" key="2">
    <source>
        <dbReference type="ARBA" id="ARBA00005790"/>
    </source>
</evidence>
<evidence type="ECO:0000256" key="1">
    <source>
        <dbReference type="ARBA" id="ARBA00004496"/>
    </source>
</evidence>
<sequence>MTNSGTLYIVSAPSGAGKTSLLKAMITDTDGVRISVSHTTRQQRAGEVDGQDYHFVAVAEFQQMISDGAFLEYAQVFDNYYGTSRQSVQQQLDEGIDVILEIDWQGARQIRQLMPKARSIFILPPSREALAERLQGRGQDDQSVIERRMAAAKEEMSHFNEYDYLLINDDFDVAKQELAAIFIAERQMMASQTQRHEQLINNLLA</sequence>
<dbReference type="EC" id="2.7.4.8" evidence="3 11"/>
<keyword evidence="9 11" id="KW-0067">ATP-binding</keyword>
<evidence type="ECO:0000256" key="9">
    <source>
        <dbReference type="ARBA" id="ARBA00022840"/>
    </source>
</evidence>
<keyword evidence="5 11" id="KW-0963">Cytoplasm</keyword>
<dbReference type="AlphaFoldDB" id="A0AA51RRN4"/>
<gene>
    <name evidence="11 13" type="primary">gmk</name>
    <name evidence="13" type="ORF">Q9312_14225</name>
</gene>
<dbReference type="Pfam" id="PF00625">
    <property type="entry name" value="Guanylate_kin"/>
    <property type="match status" value="1"/>
</dbReference>
<evidence type="ECO:0000256" key="11">
    <source>
        <dbReference type="HAMAP-Rule" id="MF_00328"/>
    </source>
</evidence>
<organism evidence="13 14">
    <name type="scientific">Pleionea litopenaei</name>
    <dbReference type="NCBI Taxonomy" id="3070815"/>
    <lineage>
        <taxon>Bacteria</taxon>
        <taxon>Pseudomonadati</taxon>
        <taxon>Pseudomonadota</taxon>
        <taxon>Gammaproteobacteria</taxon>
        <taxon>Oceanospirillales</taxon>
        <taxon>Pleioneaceae</taxon>
        <taxon>Pleionea</taxon>
    </lineage>
</organism>
<feature type="domain" description="Guanylate kinase-like" evidence="12">
    <location>
        <begin position="5"/>
        <end position="183"/>
    </location>
</feature>
<dbReference type="InterPro" id="IPR020590">
    <property type="entry name" value="Guanylate_kinase_CS"/>
</dbReference>
<evidence type="ECO:0000256" key="8">
    <source>
        <dbReference type="ARBA" id="ARBA00022777"/>
    </source>
</evidence>
<keyword evidence="7 11" id="KW-0547">Nucleotide-binding</keyword>
<dbReference type="CDD" id="cd00071">
    <property type="entry name" value="GMPK"/>
    <property type="match status" value="1"/>
</dbReference>
<dbReference type="Gene3D" id="3.40.50.300">
    <property type="entry name" value="P-loop containing nucleotide triphosphate hydrolases"/>
    <property type="match status" value="1"/>
</dbReference>
<dbReference type="InterPro" id="IPR008144">
    <property type="entry name" value="Guanylate_kin-like_dom"/>
</dbReference>
<dbReference type="HAMAP" id="MF_00328">
    <property type="entry name" value="Guanylate_kinase"/>
    <property type="match status" value="1"/>
</dbReference>
<comment type="subcellular location">
    <subcellularLocation>
        <location evidence="1 11">Cytoplasm</location>
    </subcellularLocation>
</comment>
<dbReference type="SUPFAM" id="SSF52540">
    <property type="entry name" value="P-loop containing nucleoside triphosphate hydrolases"/>
    <property type="match status" value="1"/>
</dbReference>
<evidence type="ECO:0000256" key="3">
    <source>
        <dbReference type="ARBA" id="ARBA00012961"/>
    </source>
</evidence>
<accession>A0AA51RRN4</accession>
<dbReference type="NCBIfam" id="TIGR03263">
    <property type="entry name" value="guanyl_kin"/>
    <property type="match status" value="1"/>
</dbReference>
<evidence type="ECO:0000256" key="7">
    <source>
        <dbReference type="ARBA" id="ARBA00022741"/>
    </source>
</evidence>
<dbReference type="Proteomes" id="UP001239782">
    <property type="component" value="Chromosome"/>
</dbReference>
<dbReference type="PANTHER" id="PTHR23117:SF13">
    <property type="entry name" value="GUANYLATE KINASE"/>
    <property type="match status" value="1"/>
</dbReference>
<evidence type="ECO:0000259" key="12">
    <source>
        <dbReference type="PROSITE" id="PS50052"/>
    </source>
</evidence>
<evidence type="ECO:0000256" key="10">
    <source>
        <dbReference type="ARBA" id="ARBA00030128"/>
    </source>
</evidence>
<dbReference type="FunFam" id="3.40.50.300:FF:000084">
    <property type="entry name" value="Guanylate kinase"/>
    <property type="match status" value="1"/>
</dbReference>
<dbReference type="GO" id="GO:0005829">
    <property type="term" value="C:cytosol"/>
    <property type="evidence" value="ECO:0007669"/>
    <property type="project" value="TreeGrafter"/>
</dbReference>
<protein>
    <recommendedName>
        <fullName evidence="4 11">Guanylate kinase</fullName>
        <ecNumber evidence="3 11">2.7.4.8</ecNumber>
    </recommendedName>
    <alternativeName>
        <fullName evidence="10 11">GMP kinase</fullName>
    </alternativeName>
</protein>
<evidence type="ECO:0000256" key="4">
    <source>
        <dbReference type="ARBA" id="ARBA00016296"/>
    </source>
</evidence>
<evidence type="ECO:0000313" key="14">
    <source>
        <dbReference type="Proteomes" id="UP001239782"/>
    </source>
</evidence>
<dbReference type="EMBL" id="CP133548">
    <property type="protein sequence ID" value="WMS86376.1"/>
    <property type="molecule type" value="Genomic_DNA"/>
</dbReference>
<dbReference type="RefSeq" id="WP_309201521.1">
    <property type="nucleotide sequence ID" value="NZ_CP133548.1"/>
</dbReference>
<comment type="similarity">
    <text evidence="2 11">Belongs to the guanylate kinase family.</text>
</comment>
<dbReference type="InterPro" id="IPR017665">
    <property type="entry name" value="Guanylate_kinase"/>
</dbReference>
<keyword evidence="14" id="KW-1185">Reference proteome</keyword>
<name>A0AA51RRN4_9GAMM</name>
<comment type="catalytic activity">
    <reaction evidence="11">
        <text>GMP + ATP = GDP + ADP</text>
        <dbReference type="Rhea" id="RHEA:20780"/>
        <dbReference type="ChEBI" id="CHEBI:30616"/>
        <dbReference type="ChEBI" id="CHEBI:58115"/>
        <dbReference type="ChEBI" id="CHEBI:58189"/>
        <dbReference type="ChEBI" id="CHEBI:456216"/>
        <dbReference type="EC" id="2.7.4.8"/>
    </reaction>
</comment>
<dbReference type="GO" id="GO:0005524">
    <property type="term" value="F:ATP binding"/>
    <property type="evidence" value="ECO:0007669"/>
    <property type="project" value="UniProtKB-UniRule"/>
</dbReference>
<comment type="function">
    <text evidence="11">Essential for recycling GMP and indirectly, cGMP.</text>
</comment>
<evidence type="ECO:0000256" key="5">
    <source>
        <dbReference type="ARBA" id="ARBA00022490"/>
    </source>
</evidence>
<keyword evidence="8 11" id="KW-0418">Kinase</keyword>
<dbReference type="InterPro" id="IPR008145">
    <property type="entry name" value="GK/Ca_channel_bsu"/>
</dbReference>
<evidence type="ECO:0000256" key="6">
    <source>
        <dbReference type="ARBA" id="ARBA00022679"/>
    </source>
</evidence>
<dbReference type="Gene3D" id="3.30.63.10">
    <property type="entry name" value="Guanylate Kinase phosphate binding domain"/>
    <property type="match status" value="1"/>
</dbReference>
<dbReference type="InterPro" id="IPR027417">
    <property type="entry name" value="P-loop_NTPase"/>
</dbReference>
<dbReference type="PROSITE" id="PS50052">
    <property type="entry name" value="GUANYLATE_KINASE_2"/>
    <property type="match status" value="1"/>
</dbReference>
<keyword evidence="6 11" id="KW-0808">Transferase</keyword>